<evidence type="ECO:0000259" key="4">
    <source>
        <dbReference type="PROSITE" id="PS50932"/>
    </source>
</evidence>
<dbReference type="PANTHER" id="PTHR30146:SF153">
    <property type="entry name" value="LACTOSE OPERON REPRESSOR"/>
    <property type="match status" value="1"/>
</dbReference>
<dbReference type="InterPro" id="IPR010982">
    <property type="entry name" value="Lambda_DNA-bd_dom_sf"/>
</dbReference>
<dbReference type="PROSITE" id="PS50932">
    <property type="entry name" value="HTH_LACI_2"/>
    <property type="match status" value="1"/>
</dbReference>
<protein>
    <submittedName>
        <fullName evidence="5">LacI family DNA-binding transcriptional regulator</fullName>
    </submittedName>
</protein>
<reference evidence="5 6" key="1">
    <citation type="journal article" date="2023" name="Environ Microbiome">
        <title>A coral-associated actinobacterium mitigates coral bleaching under heat stress.</title>
        <authorList>
            <person name="Li J."/>
            <person name="Zou Y."/>
            <person name="Li Q."/>
            <person name="Zhang J."/>
            <person name="Bourne D.G."/>
            <person name="Lyu Y."/>
            <person name="Liu C."/>
            <person name="Zhang S."/>
        </authorList>
    </citation>
    <scope>NUCLEOTIDE SEQUENCE [LARGE SCALE GENOMIC DNA]</scope>
    <source>
        <strain evidence="5 6">SCSIO 13291</strain>
    </source>
</reference>
<dbReference type="SUPFAM" id="SSF53822">
    <property type="entry name" value="Periplasmic binding protein-like I"/>
    <property type="match status" value="1"/>
</dbReference>
<dbReference type="Gene3D" id="1.10.260.40">
    <property type="entry name" value="lambda repressor-like DNA-binding domains"/>
    <property type="match status" value="1"/>
</dbReference>
<keyword evidence="6" id="KW-1185">Reference proteome</keyword>
<dbReference type="InterPro" id="IPR046335">
    <property type="entry name" value="LacI/GalR-like_sensor"/>
</dbReference>
<proteinExistence type="predicted"/>
<dbReference type="RefSeq" id="WP_342373093.1">
    <property type="nucleotide sequence ID" value="NZ_CP115965.1"/>
</dbReference>
<organism evidence="5 6">
    <name type="scientific">Propioniciclava soli</name>
    <dbReference type="NCBI Taxonomy" id="2775081"/>
    <lineage>
        <taxon>Bacteria</taxon>
        <taxon>Bacillati</taxon>
        <taxon>Actinomycetota</taxon>
        <taxon>Actinomycetes</taxon>
        <taxon>Propionibacteriales</taxon>
        <taxon>Propionibacteriaceae</taxon>
        <taxon>Propioniciclava</taxon>
    </lineage>
</organism>
<evidence type="ECO:0000256" key="3">
    <source>
        <dbReference type="ARBA" id="ARBA00023163"/>
    </source>
</evidence>
<dbReference type="PANTHER" id="PTHR30146">
    <property type="entry name" value="LACI-RELATED TRANSCRIPTIONAL REPRESSOR"/>
    <property type="match status" value="1"/>
</dbReference>
<dbReference type="Pfam" id="PF13377">
    <property type="entry name" value="Peripla_BP_3"/>
    <property type="match status" value="1"/>
</dbReference>
<keyword evidence="3" id="KW-0804">Transcription</keyword>
<dbReference type="InterPro" id="IPR000843">
    <property type="entry name" value="HTH_LacI"/>
</dbReference>
<dbReference type="EMBL" id="CP115965">
    <property type="protein sequence ID" value="WZW99383.1"/>
    <property type="molecule type" value="Genomic_DNA"/>
</dbReference>
<dbReference type="Proteomes" id="UP001434337">
    <property type="component" value="Chromosome"/>
</dbReference>
<evidence type="ECO:0000256" key="1">
    <source>
        <dbReference type="ARBA" id="ARBA00023015"/>
    </source>
</evidence>
<name>A0ABZ3C9C9_9ACTN</name>
<evidence type="ECO:0000313" key="5">
    <source>
        <dbReference type="EMBL" id="WZW99383.1"/>
    </source>
</evidence>
<evidence type="ECO:0000256" key="2">
    <source>
        <dbReference type="ARBA" id="ARBA00023125"/>
    </source>
</evidence>
<gene>
    <name evidence="5" type="ORF">PCC79_04060</name>
</gene>
<sequence length="324" mass="33839">MTQADRARATSNDVAVLAGVSRATVSQVLNGHADRFAPQTAQKVTRAARQLGYQPSAAGRALRRGSSDFVLALIPNTTFGGNLQDWFERLTATLAAQGFTLVLGVTTASVDVLDRLVSQMQPAAVLAFTPFRAAERAVLARNGVVAVDPPSAARAGQDALIGRLQAETLISRGHRRLAFAHLADSRQDPFGAAREDGVRQAALEAGLPDIEVVGLAIHIDEALGALDRLRPPGIAIACYNDDVAISLMNAAQLRGWDVPGDVAVIGMDRTPVSQVTVPRLTTLEYDLSDAAATGAASVLRALGLEGEAPTPSASALRLVEGASV</sequence>
<dbReference type="CDD" id="cd01392">
    <property type="entry name" value="HTH_LacI"/>
    <property type="match status" value="1"/>
</dbReference>
<dbReference type="InterPro" id="IPR028082">
    <property type="entry name" value="Peripla_BP_I"/>
</dbReference>
<keyword evidence="2 5" id="KW-0238">DNA-binding</keyword>
<accession>A0ABZ3C9C9</accession>
<dbReference type="GO" id="GO:0003677">
    <property type="term" value="F:DNA binding"/>
    <property type="evidence" value="ECO:0007669"/>
    <property type="project" value="UniProtKB-KW"/>
</dbReference>
<dbReference type="SUPFAM" id="SSF47413">
    <property type="entry name" value="lambda repressor-like DNA-binding domains"/>
    <property type="match status" value="1"/>
</dbReference>
<evidence type="ECO:0000313" key="6">
    <source>
        <dbReference type="Proteomes" id="UP001434337"/>
    </source>
</evidence>
<dbReference type="Pfam" id="PF00356">
    <property type="entry name" value="LacI"/>
    <property type="match status" value="1"/>
</dbReference>
<dbReference type="SMART" id="SM00354">
    <property type="entry name" value="HTH_LACI"/>
    <property type="match status" value="1"/>
</dbReference>
<dbReference type="Gene3D" id="3.40.50.2300">
    <property type="match status" value="2"/>
</dbReference>
<keyword evidence="1" id="KW-0805">Transcription regulation</keyword>
<feature type="domain" description="HTH lacI-type" evidence="4">
    <location>
        <begin position="9"/>
        <end position="64"/>
    </location>
</feature>